<dbReference type="GO" id="GO:0046872">
    <property type="term" value="F:metal ion binding"/>
    <property type="evidence" value="ECO:0007669"/>
    <property type="project" value="UniProtKB-KW"/>
</dbReference>
<keyword evidence="4" id="KW-0408">Iron</keyword>
<keyword evidence="9" id="KW-1185">Reference proteome</keyword>
<accession>A0A7K3MCP1</accession>
<organism evidence="8 9">
    <name type="scientific">Phytoactinopolyspora mesophila</name>
    <dbReference type="NCBI Taxonomy" id="2650750"/>
    <lineage>
        <taxon>Bacteria</taxon>
        <taxon>Bacillati</taxon>
        <taxon>Actinomycetota</taxon>
        <taxon>Actinomycetes</taxon>
        <taxon>Jiangellales</taxon>
        <taxon>Jiangellaceae</taxon>
        <taxon>Phytoactinopolyspora</taxon>
    </lineage>
</organism>
<reference evidence="8 9" key="1">
    <citation type="submission" date="2019-11" db="EMBL/GenBank/DDBJ databases">
        <authorList>
            <person name="Li X.-J."/>
            <person name="Feng X.-M."/>
        </authorList>
    </citation>
    <scope>NUCLEOTIDE SEQUENCE [LARGE SCALE GENOMIC DNA]</scope>
    <source>
        <strain evidence="8 9">XMNu-373</strain>
    </source>
</reference>
<dbReference type="SFLD" id="SFLDG01123">
    <property type="entry name" value="methyltransferase_(Class_B)"/>
    <property type="match status" value="1"/>
</dbReference>
<dbReference type="EMBL" id="WLZY01000018">
    <property type="protein sequence ID" value="NDL61081.1"/>
    <property type="molecule type" value="Genomic_DNA"/>
</dbReference>
<keyword evidence="5" id="KW-0411">Iron-sulfur</keyword>
<feature type="domain" description="Radical SAM core" evidence="7">
    <location>
        <begin position="225"/>
        <end position="468"/>
    </location>
</feature>
<evidence type="ECO:0000313" key="9">
    <source>
        <dbReference type="Proteomes" id="UP000460435"/>
    </source>
</evidence>
<dbReference type="InterPro" id="IPR058240">
    <property type="entry name" value="rSAM_sf"/>
</dbReference>
<dbReference type="Proteomes" id="UP000460435">
    <property type="component" value="Unassembled WGS sequence"/>
</dbReference>
<dbReference type="InterPro" id="IPR007197">
    <property type="entry name" value="rSAM"/>
</dbReference>
<dbReference type="SMART" id="SM00729">
    <property type="entry name" value="Elp3"/>
    <property type="match status" value="1"/>
</dbReference>
<gene>
    <name evidence="8" type="primary">tsrT</name>
    <name evidence="8" type="ORF">F7O44_28830</name>
</gene>
<dbReference type="Pfam" id="PF04055">
    <property type="entry name" value="Radical_SAM"/>
    <property type="match status" value="1"/>
</dbReference>
<evidence type="ECO:0000256" key="4">
    <source>
        <dbReference type="ARBA" id="ARBA00023004"/>
    </source>
</evidence>
<dbReference type="NCBIfam" id="TIGR04428">
    <property type="entry name" value="B12_rSAM_trp_MT"/>
    <property type="match status" value="1"/>
</dbReference>
<comment type="cofactor">
    <cofactor evidence="1">
        <name>[4Fe-4S] cluster</name>
        <dbReference type="ChEBI" id="CHEBI:49883"/>
    </cofactor>
</comment>
<dbReference type="GO" id="GO:0032259">
    <property type="term" value="P:methylation"/>
    <property type="evidence" value="ECO:0007669"/>
    <property type="project" value="UniProtKB-KW"/>
</dbReference>
<sequence length="574" mass="63291">MILGIVGPGPTSSVCRADREGAALSPKLVTLVNPNLVHPPITPYALDILTTSLEAAGFDVEVLDLTLRRELWRHAIARFFSNRDPILVGVTIRNTDTIYPQEQRVFLDSHRDIIRAIRHHSHAPIVAGGVGFSSMPFALVEYFGIEFGVKGPGEVTIVDLASTLDKGRAPTTVAGLIINDPVLGVHQAPQPDGRAGLGRVSLVNRSTPYARRSGVPRRVDNLAYYRHGGLGNILTKNGCSFACTHCVEPDAKGHQFARRAETAVVDEMESLTAQGVHDLHTTDSEFNLNIAHSKAVLREIIRRKESDASSPLHQLRLWIYVQPAPFDEEYAELLARAGCAGINVAPDHVRDELLDGWKVSAKGTRFYTFDDVRRLCRLASDHGMLTMVEALLGMPGETEHTMRACVDALQSLDATVVGYTLGIRVFPYSPLGQRLAETSGGMWTVPGLQSNTATEPILLTPAAKCSGPVEYERQFMFAPSGDFRPVYYFSPDLPEGRGRLGPNTRWLTSLQLLWDWVPDNERHRVMLPTAPGLSQEDNNYADNPFLLHLTILGYKGAYWSHWRQRTAIINTAVA</sequence>
<protein>
    <submittedName>
        <fullName evidence="8">Tryptophan 2-C-methyltransferase</fullName>
        <ecNumber evidence="8">2.1.1.106</ecNumber>
    </submittedName>
</protein>
<dbReference type="SUPFAM" id="SSF102114">
    <property type="entry name" value="Radical SAM enzymes"/>
    <property type="match status" value="1"/>
</dbReference>
<evidence type="ECO:0000256" key="3">
    <source>
        <dbReference type="ARBA" id="ARBA00022723"/>
    </source>
</evidence>
<dbReference type="GO" id="GO:0031419">
    <property type="term" value="F:cobalamin binding"/>
    <property type="evidence" value="ECO:0007669"/>
    <property type="project" value="InterPro"/>
</dbReference>
<dbReference type="PROSITE" id="PS51918">
    <property type="entry name" value="RADICAL_SAM"/>
    <property type="match status" value="1"/>
</dbReference>
<keyword evidence="3" id="KW-0479">Metal-binding</keyword>
<evidence type="ECO:0000256" key="1">
    <source>
        <dbReference type="ARBA" id="ARBA00001966"/>
    </source>
</evidence>
<dbReference type="Gene3D" id="3.40.50.280">
    <property type="entry name" value="Cobalamin-binding domain"/>
    <property type="match status" value="1"/>
</dbReference>
<keyword evidence="8" id="KW-0808">Transferase</keyword>
<dbReference type="InterPro" id="IPR030969">
    <property type="entry name" value="B12_rSAM_trp_MT"/>
</dbReference>
<dbReference type="SFLD" id="SFLDG01082">
    <property type="entry name" value="B12-binding_domain_containing"/>
    <property type="match status" value="1"/>
</dbReference>
<keyword evidence="8" id="KW-0489">Methyltransferase</keyword>
<evidence type="ECO:0000313" key="8">
    <source>
        <dbReference type="EMBL" id="NDL61081.1"/>
    </source>
</evidence>
<dbReference type="SFLD" id="SFLDF00322">
    <property type="entry name" value="tryptophan_2-C-methyltransfera"/>
    <property type="match status" value="1"/>
</dbReference>
<dbReference type="EC" id="2.1.1.106" evidence="8"/>
<proteinExistence type="predicted"/>
<dbReference type="AlphaFoldDB" id="A0A7K3MCP1"/>
<dbReference type="InterPro" id="IPR006158">
    <property type="entry name" value="Cobalamin-bd"/>
</dbReference>
<name>A0A7K3MCP1_9ACTN</name>
<evidence type="ECO:0000256" key="2">
    <source>
        <dbReference type="ARBA" id="ARBA00022691"/>
    </source>
</evidence>
<dbReference type="InterPro" id="IPR023404">
    <property type="entry name" value="rSAM_horseshoe"/>
</dbReference>
<dbReference type="PANTHER" id="PTHR43409">
    <property type="entry name" value="ANAEROBIC MAGNESIUM-PROTOPORPHYRIN IX MONOMETHYL ESTER CYCLASE-RELATED"/>
    <property type="match status" value="1"/>
</dbReference>
<comment type="caution">
    <text evidence="8">The sequence shown here is derived from an EMBL/GenBank/DDBJ whole genome shotgun (WGS) entry which is preliminary data.</text>
</comment>
<dbReference type="PANTHER" id="PTHR43409:SF16">
    <property type="entry name" value="SLR0320 PROTEIN"/>
    <property type="match status" value="1"/>
</dbReference>
<dbReference type="SFLD" id="SFLDS00029">
    <property type="entry name" value="Radical_SAM"/>
    <property type="match status" value="1"/>
</dbReference>
<keyword evidence="2" id="KW-0949">S-adenosyl-L-methionine</keyword>
<evidence type="ECO:0000256" key="5">
    <source>
        <dbReference type="ARBA" id="ARBA00023014"/>
    </source>
</evidence>
<dbReference type="GO" id="GO:0030772">
    <property type="term" value="F:tryptophan 2-C-methyltransferase activity"/>
    <property type="evidence" value="ECO:0007669"/>
    <property type="project" value="UniProtKB-EC"/>
</dbReference>
<dbReference type="GO" id="GO:0051536">
    <property type="term" value="F:iron-sulfur cluster binding"/>
    <property type="evidence" value="ECO:0007669"/>
    <property type="project" value="UniProtKB-KW"/>
</dbReference>
<dbReference type="PROSITE" id="PS51332">
    <property type="entry name" value="B12_BINDING"/>
    <property type="match status" value="1"/>
</dbReference>
<dbReference type="GO" id="GO:0005829">
    <property type="term" value="C:cytosol"/>
    <property type="evidence" value="ECO:0007669"/>
    <property type="project" value="TreeGrafter"/>
</dbReference>
<evidence type="ECO:0000259" key="7">
    <source>
        <dbReference type="PROSITE" id="PS51918"/>
    </source>
</evidence>
<dbReference type="InterPro" id="IPR006638">
    <property type="entry name" value="Elp3/MiaA/NifB-like_rSAM"/>
</dbReference>
<dbReference type="InterPro" id="IPR034466">
    <property type="entry name" value="Methyltransferase_Class_B"/>
</dbReference>
<dbReference type="CDD" id="cd01335">
    <property type="entry name" value="Radical_SAM"/>
    <property type="match status" value="1"/>
</dbReference>
<dbReference type="Gene3D" id="3.80.30.20">
    <property type="entry name" value="tm_1862 like domain"/>
    <property type="match status" value="1"/>
</dbReference>
<dbReference type="Pfam" id="PF02310">
    <property type="entry name" value="B12-binding"/>
    <property type="match status" value="1"/>
</dbReference>
<dbReference type="InterPro" id="IPR051198">
    <property type="entry name" value="BchE-like"/>
</dbReference>
<feature type="domain" description="B12-binding" evidence="6">
    <location>
        <begin position="25"/>
        <end position="171"/>
    </location>
</feature>
<evidence type="ECO:0000259" key="6">
    <source>
        <dbReference type="PROSITE" id="PS51332"/>
    </source>
</evidence>